<accession>K0J7U6</accession>
<evidence type="ECO:0000256" key="4">
    <source>
        <dbReference type="ARBA" id="ARBA00022475"/>
    </source>
</evidence>
<dbReference type="PANTHER" id="PTHR34979:SF1">
    <property type="entry name" value="INNER MEMBRANE PROTEIN YGAZ"/>
    <property type="match status" value="1"/>
</dbReference>
<dbReference type="Pfam" id="PF03591">
    <property type="entry name" value="AzlC"/>
    <property type="match status" value="1"/>
</dbReference>
<feature type="transmembrane region" description="Helical" evidence="8">
    <location>
        <begin position="21"/>
        <end position="40"/>
    </location>
</feature>
<keyword evidence="5 8" id="KW-0812">Transmembrane</keyword>
<dbReference type="RefSeq" id="WP_015010571.1">
    <property type="nucleotide sequence ID" value="NC_018704.1"/>
</dbReference>
<keyword evidence="4" id="KW-1003">Cell membrane</keyword>
<dbReference type="InterPro" id="IPR011606">
    <property type="entry name" value="Brnchd-chn_aa_trnsp_permease"/>
</dbReference>
<dbReference type="eggNOG" id="COG1296">
    <property type="taxonomic scope" value="Bacteria"/>
</dbReference>
<dbReference type="GO" id="GO:1903785">
    <property type="term" value="P:L-valine transmembrane transport"/>
    <property type="evidence" value="ECO:0007669"/>
    <property type="project" value="TreeGrafter"/>
</dbReference>
<keyword evidence="10" id="KW-1185">Reference proteome</keyword>
<keyword evidence="3" id="KW-0813">Transport</keyword>
<evidence type="ECO:0000313" key="10">
    <source>
        <dbReference type="Proteomes" id="UP000006294"/>
    </source>
</evidence>
<dbReference type="GO" id="GO:0005886">
    <property type="term" value="C:plasma membrane"/>
    <property type="evidence" value="ECO:0007669"/>
    <property type="project" value="UniProtKB-SubCell"/>
</dbReference>
<feature type="transmembrane region" description="Helical" evidence="8">
    <location>
        <begin position="208"/>
        <end position="226"/>
    </location>
</feature>
<organism evidence="9 10">
    <name type="scientific">Amphibacillus xylanus (strain ATCC 51415 / DSM 6626 / JCM 7361 / LMG 17667 / NBRC 15112 / Ep01)</name>
    <dbReference type="NCBI Taxonomy" id="698758"/>
    <lineage>
        <taxon>Bacteria</taxon>
        <taxon>Bacillati</taxon>
        <taxon>Bacillota</taxon>
        <taxon>Bacilli</taxon>
        <taxon>Bacillales</taxon>
        <taxon>Bacillaceae</taxon>
        <taxon>Amphibacillus</taxon>
    </lineage>
</organism>
<dbReference type="PANTHER" id="PTHR34979">
    <property type="entry name" value="INNER MEMBRANE PROTEIN YGAZ"/>
    <property type="match status" value="1"/>
</dbReference>
<dbReference type="EMBL" id="AP012050">
    <property type="protein sequence ID" value="BAM47983.1"/>
    <property type="molecule type" value="Genomic_DNA"/>
</dbReference>
<name>K0J7U6_AMPXN</name>
<gene>
    <name evidence="9" type="ordered locus">AXY_18510</name>
</gene>
<feature type="transmembrane region" description="Helical" evidence="8">
    <location>
        <begin position="52"/>
        <end position="78"/>
    </location>
</feature>
<dbReference type="HOGENOM" id="CLU_065777_3_2_9"/>
<keyword evidence="6 8" id="KW-1133">Transmembrane helix</keyword>
<evidence type="ECO:0008006" key="11">
    <source>
        <dbReference type="Google" id="ProtNLM"/>
    </source>
</evidence>
<evidence type="ECO:0000256" key="1">
    <source>
        <dbReference type="ARBA" id="ARBA00004651"/>
    </source>
</evidence>
<evidence type="ECO:0000256" key="7">
    <source>
        <dbReference type="ARBA" id="ARBA00023136"/>
    </source>
</evidence>
<reference evidence="9 10" key="1">
    <citation type="submission" date="2011-01" db="EMBL/GenBank/DDBJ databases">
        <title>Whole genome sequence of Amphibacillus xylinus NBRC 15112.</title>
        <authorList>
            <person name="Nakazawa H."/>
            <person name="Katano Y."/>
            <person name="Nakamura S."/>
            <person name="Sasagawa M."/>
            <person name="Fukada J."/>
            <person name="Arai T."/>
            <person name="Sasakura N."/>
            <person name="Mochizuki D."/>
            <person name="Hosoyama A."/>
            <person name="Harada K."/>
            <person name="Horikawa H."/>
            <person name="Kato Y."/>
            <person name="Harada T."/>
            <person name="Sasaki K."/>
            <person name="Sekiguchi M."/>
            <person name="Hodoyama M."/>
            <person name="Nishiko R."/>
            <person name="Narita H."/>
            <person name="Hanamaki A."/>
            <person name="Hata C."/>
            <person name="Konno Y."/>
            <person name="Niimura Y."/>
            <person name="Yamazaki S."/>
            <person name="Fujita N."/>
        </authorList>
    </citation>
    <scope>NUCLEOTIDE SEQUENCE [LARGE SCALE GENOMIC DNA]</scope>
    <source>
        <strain evidence="10">ATCC 51415 / DSM 6626 / JCM 7361 / LMG 17667 / NBRC 15112 / Ep01</strain>
    </source>
</reference>
<dbReference type="KEGG" id="axl:AXY_18510"/>
<feature type="transmembrane region" description="Helical" evidence="8">
    <location>
        <begin position="156"/>
        <end position="178"/>
    </location>
</feature>
<keyword evidence="7 8" id="KW-0472">Membrane</keyword>
<dbReference type="OrthoDB" id="3177005at2"/>
<evidence type="ECO:0000256" key="5">
    <source>
        <dbReference type="ARBA" id="ARBA00022692"/>
    </source>
</evidence>
<sequence>MRSVDQFIKGLKVGIPIMLGYFPIAITFGVLASQAGLSLLELTGMSVMVYGGAAQIMATNMILLNAGVLEIVIATFVLNFRHFVMSFSFAHRLTKTNLKWRTLLTLFITDETFSVTTVEKEQANEENGHWFYFAIVLSAYISWVVGSFIGGFVGDIIPSAISQSFGIALYAMFIALLVPSVKANFRYGLIAVLAMILNYGFNQFIQEGWSIVLSTLVASGLGFLLFRRSES</sequence>
<evidence type="ECO:0000313" key="9">
    <source>
        <dbReference type="EMBL" id="BAM47983.1"/>
    </source>
</evidence>
<protein>
    <recommendedName>
        <fullName evidence="11">AzlC family protein</fullName>
    </recommendedName>
</protein>
<dbReference type="Proteomes" id="UP000006294">
    <property type="component" value="Chromosome"/>
</dbReference>
<feature type="transmembrane region" description="Helical" evidence="8">
    <location>
        <begin position="185"/>
        <end position="202"/>
    </location>
</feature>
<feature type="transmembrane region" description="Helical" evidence="8">
    <location>
        <begin position="130"/>
        <end position="150"/>
    </location>
</feature>
<dbReference type="PATRIC" id="fig|698758.3.peg.1853"/>
<proteinExistence type="inferred from homology"/>
<evidence type="ECO:0000256" key="2">
    <source>
        <dbReference type="ARBA" id="ARBA00010735"/>
    </source>
</evidence>
<dbReference type="AlphaFoldDB" id="K0J7U6"/>
<evidence type="ECO:0000256" key="6">
    <source>
        <dbReference type="ARBA" id="ARBA00022989"/>
    </source>
</evidence>
<comment type="subcellular location">
    <subcellularLocation>
        <location evidence="1">Cell membrane</location>
        <topology evidence="1">Multi-pass membrane protein</topology>
    </subcellularLocation>
</comment>
<dbReference type="STRING" id="698758.AXY_18510"/>
<comment type="similarity">
    <text evidence="2">Belongs to the AzlC family.</text>
</comment>
<evidence type="ECO:0000256" key="3">
    <source>
        <dbReference type="ARBA" id="ARBA00022448"/>
    </source>
</evidence>
<evidence type="ECO:0000256" key="8">
    <source>
        <dbReference type="SAM" id="Phobius"/>
    </source>
</evidence>